<evidence type="ECO:0000313" key="1">
    <source>
        <dbReference type="EMBL" id="KAF1806742.1"/>
    </source>
</evidence>
<evidence type="ECO:0008006" key="3">
    <source>
        <dbReference type="Google" id="ProtNLM"/>
    </source>
</evidence>
<organism evidence="1 2">
    <name type="scientific">Mucor circinelloides f. lusitanicus</name>
    <name type="common">Mucor racemosus var. lusitanicus</name>
    <dbReference type="NCBI Taxonomy" id="29924"/>
    <lineage>
        <taxon>Eukaryota</taxon>
        <taxon>Fungi</taxon>
        <taxon>Fungi incertae sedis</taxon>
        <taxon>Mucoromycota</taxon>
        <taxon>Mucoromycotina</taxon>
        <taxon>Mucoromycetes</taxon>
        <taxon>Mucorales</taxon>
        <taxon>Mucorineae</taxon>
        <taxon>Mucoraceae</taxon>
        <taxon>Mucor</taxon>
    </lineage>
</organism>
<dbReference type="InterPro" id="IPR032675">
    <property type="entry name" value="LRR_dom_sf"/>
</dbReference>
<dbReference type="AlphaFoldDB" id="A0A8H4BQI4"/>
<evidence type="ECO:0000313" key="2">
    <source>
        <dbReference type="Proteomes" id="UP000469890"/>
    </source>
</evidence>
<reference evidence="1 2" key="1">
    <citation type="submission" date="2019-09" db="EMBL/GenBank/DDBJ databases">
        <authorList>
            <consortium name="DOE Joint Genome Institute"/>
            <person name="Mondo S.J."/>
            <person name="Navarro-Mendoza M.I."/>
            <person name="Perez-Arques C."/>
            <person name="Panchal S."/>
            <person name="Nicolas F.E."/>
            <person name="Ganguly P."/>
            <person name="Pangilinan J."/>
            <person name="Grigoriev I."/>
            <person name="Heitman J."/>
            <person name="Sanya K."/>
            <person name="Garre V."/>
        </authorList>
    </citation>
    <scope>NUCLEOTIDE SEQUENCE [LARGE SCALE GENOMIC DNA]</scope>
    <source>
        <strain evidence="1 2">MU402</strain>
    </source>
</reference>
<accession>A0A8H4BQI4</accession>
<comment type="caution">
    <text evidence="1">The sequence shown here is derived from an EMBL/GenBank/DDBJ whole genome shotgun (WGS) entry which is preliminary data.</text>
</comment>
<dbReference type="Proteomes" id="UP000469890">
    <property type="component" value="Unassembled WGS sequence"/>
</dbReference>
<sequence length="586" mass="67464">MSSIQRNPEISLYVRHVYIQDQVGLSRDEMESLPLLFPLLESLYFNPKLWKYQRCLERERGDIGWSRLTSLPPLDCYNTTLPLIQSFGSSLQELVLMGGIVNPLHRMQIPQKGKSMLLGLLDLTPQLRHLTLYGRDKLNARALQDAQRAEFTVRDILRLQASLPCLDSLTLLDVALSMSTEQVPMALAAATQMRRLHVQGLLADYRWIGHVAELYPHLTDLDLDVYWDASYKQTLTWMDIGPIQACLSKVARLASLQRIHLGQIESVLKSSADSRFFDQLSKTTRTGLVSLDNTCDERNLCGKAAVSAFTSFMACTHPDVTETLKVQLWRDLGGIENPMRSIGLCTRLTELELHCGKFSYAWAYGCDIDVILDFCPQLETLCLNMARLTFKSKENIYNKGPRVKTVRLLQTHFTTEAMHVLAECCPSLEHLELIRCVKDRDALAHKIHLSLPYQHLKTLSVHHLHLRPSSYIEKSSIDAALVAVRFTDRTKHNLSRKSNQLSQRWYHLCSQKTKNGHSRQMRRLKLLESLKVQDYEMKDKDWDYLEENAIRGTYREARYWDSDIPYGYLQVDCRSIDTFVFNRVKL</sequence>
<gene>
    <name evidence="1" type="ORF">FB192DRAFT_1352098</name>
</gene>
<proteinExistence type="predicted"/>
<name>A0A8H4BQI4_MUCCL</name>
<dbReference type="Gene3D" id="3.80.10.10">
    <property type="entry name" value="Ribonuclease Inhibitor"/>
    <property type="match status" value="1"/>
</dbReference>
<dbReference type="EMBL" id="JAAECE010000001">
    <property type="protein sequence ID" value="KAF1806742.1"/>
    <property type="molecule type" value="Genomic_DNA"/>
</dbReference>
<protein>
    <recommendedName>
        <fullName evidence="3">F-box domain-containing protein</fullName>
    </recommendedName>
</protein>
<dbReference type="SUPFAM" id="SSF52047">
    <property type="entry name" value="RNI-like"/>
    <property type="match status" value="1"/>
</dbReference>